<evidence type="ECO:0000256" key="7">
    <source>
        <dbReference type="SAM" id="SignalP"/>
    </source>
</evidence>
<comment type="subcellular location">
    <subcellularLocation>
        <location evidence="1 5">Membrane</location>
        <topology evidence="1 5">Multi-pass membrane protein</topology>
    </subcellularLocation>
</comment>
<evidence type="ECO:0000256" key="6">
    <source>
        <dbReference type="SAM" id="MobiDB-lite"/>
    </source>
</evidence>
<evidence type="ECO:0000259" key="8">
    <source>
        <dbReference type="Pfam" id="PF02096"/>
    </source>
</evidence>
<dbReference type="Pfam" id="PF02096">
    <property type="entry name" value="60KD_IMP"/>
    <property type="match status" value="1"/>
</dbReference>
<dbReference type="Proteomes" id="UP000291116">
    <property type="component" value="Unassembled WGS sequence"/>
</dbReference>
<feature type="signal peptide" evidence="7">
    <location>
        <begin position="1"/>
        <end position="15"/>
    </location>
</feature>
<evidence type="ECO:0000256" key="3">
    <source>
        <dbReference type="ARBA" id="ARBA00022989"/>
    </source>
</evidence>
<dbReference type="GO" id="GO:0016020">
    <property type="term" value="C:membrane"/>
    <property type="evidence" value="ECO:0007669"/>
    <property type="project" value="UniProtKB-SubCell"/>
</dbReference>
<feature type="chain" id="PRO_5019114790" description="Membrane insertase YidC/Oxa/ALB C-terminal domain-containing protein" evidence="7">
    <location>
        <begin position="16"/>
        <end position="439"/>
    </location>
</feature>
<reference evidence="9 10" key="1">
    <citation type="submission" date="2019-01" db="EMBL/GenBank/DDBJ databases">
        <authorList>
            <person name="Ferrante I. M."/>
        </authorList>
    </citation>
    <scope>NUCLEOTIDE SEQUENCE [LARGE SCALE GENOMIC DNA]</scope>
    <source>
        <strain evidence="9 10">B856</strain>
    </source>
</reference>
<dbReference type="OrthoDB" id="2148490at2759"/>
<keyword evidence="3" id="KW-1133">Transmembrane helix</keyword>
<keyword evidence="2 5" id="KW-0812">Transmembrane</keyword>
<keyword evidence="4" id="KW-0472">Membrane</keyword>
<evidence type="ECO:0000256" key="4">
    <source>
        <dbReference type="ARBA" id="ARBA00023136"/>
    </source>
</evidence>
<dbReference type="InterPro" id="IPR001708">
    <property type="entry name" value="YidC/ALB3/OXA1/COX18"/>
</dbReference>
<dbReference type="PANTHER" id="PTHR12428:SF14">
    <property type="entry name" value="ALBINO3-LIKE PROTEIN 1, CHLOROPLASTIC"/>
    <property type="match status" value="1"/>
</dbReference>
<organism evidence="9 10">
    <name type="scientific">Pseudo-nitzschia multistriata</name>
    <dbReference type="NCBI Taxonomy" id="183589"/>
    <lineage>
        <taxon>Eukaryota</taxon>
        <taxon>Sar</taxon>
        <taxon>Stramenopiles</taxon>
        <taxon>Ochrophyta</taxon>
        <taxon>Bacillariophyta</taxon>
        <taxon>Bacillariophyceae</taxon>
        <taxon>Bacillariophycidae</taxon>
        <taxon>Bacillariales</taxon>
        <taxon>Bacillariaceae</taxon>
        <taxon>Pseudo-nitzschia</taxon>
    </lineage>
</organism>
<gene>
    <name evidence="9" type="ORF">PSNMU_V1.4_AUG-EV-PASAV3_0001600</name>
</gene>
<sequence length="439" mass="46976">MKFTIGCMPLLLALSDVNVDAFAPSKLVNTAVKSSTARAFSPMDPTSFQELPHHVQSIQDFMSTLSVADVDVGAGIEQVATQVATTVDPATAEVATEAAKSNGWFGFLTGPTEAFLEIIHSVLVGVGLNSNAWGISIIALTLSIKLLTFPLTKKQLESTQKMQALQPSLKEVQAKYQSNPEVMNQKIAELYQTNNVNPLDGCIPSLVQIPVFIGLYRAVLDLATDNVLDEPFLWLSSLEGPTYGTDPTKGSAWLFDNWVNGAPSLGWDETVSFLVLPVFLVVSQFASMELMTPKEQKDQQPSFLKVLPLMIGYFSLNVPSALCVYWVTNNIVTTASSLIIRNSLKMEPAAVVASEATAAAPANPNVFTPPTIREKPAGFGEAAPSASVDGVTPITGSGDVVDVEVVSEISSNVEAAGEGMSAPKSKKRGGKKKKKRRKN</sequence>
<proteinExistence type="inferred from homology"/>
<dbReference type="AlphaFoldDB" id="A0A448YUA2"/>
<dbReference type="GO" id="GO:0051205">
    <property type="term" value="P:protein insertion into membrane"/>
    <property type="evidence" value="ECO:0007669"/>
    <property type="project" value="TreeGrafter"/>
</dbReference>
<evidence type="ECO:0000256" key="5">
    <source>
        <dbReference type="RuleBase" id="RU003945"/>
    </source>
</evidence>
<feature type="compositionally biased region" description="Basic residues" evidence="6">
    <location>
        <begin position="424"/>
        <end position="439"/>
    </location>
</feature>
<dbReference type="NCBIfam" id="TIGR03592">
    <property type="entry name" value="yidC_oxa1_cterm"/>
    <property type="match status" value="1"/>
</dbReference>
<evidence type="ECO:0000313" key="10">
    <source>
        <dbReference type="Proteomes" id="UP000291116"/>
    </source>
</evidence>
<protein>
    <recommendedName>
        <fullName evidence="8">Membrane insertase YidC/Oxa/ALB C-terminal domain-containing protein</fullName>
    </recommendedName>
</protein>
<dbReference type="PANTHER" id="PTHR12428">
    <property type="entry name" value="OXA1"/>
    <property type="match status" value="1"/>
</dbReference>
<evidence type="ECO:0000256" key="1">
    <source>
        <dbReference type="ARBA" id="ARBA00004141"/>
    </source>
</evidence>
<dbReference type="InterPro" id="IPR028055">
    <property type="entry name" value="YidC/Oxa/ALB_C"/>
</dbReference>
<dbReference type="EMBL" id="CAACVS010000001">
    <property type="protein sequence ID" value="VEU33358.1"/>
    <property type="molecule type" value="Genomic_DNA"/>
</dbReference>
<keyword evidence="7" id="KW-0732">Signal</keyword>
<name>A0A448YUA2_9STRA</name>
<keyword evidence="10" id="KW-1185">Reference proteome</keyword>
<feature type="domain" description="Membrane insertase YidC/Oxa/ALB C-terminal" evidence="8">
    <location>
        <begin position="133"/>
        <end position="341"/>
    </location>
</feature>
<dbReference type="GO" id="GO:0032977">
    <property type="term" value="F:membrane insertase activity"/>
    <property type="evidence" value="ECO:0007669"/>
    <property type="project" value="InterPro"/>
</dbReference>
<feature type="region of interest" description="Disordered" evidence="6">
    <location>
        <begin position="413"/>
        <end position="439"/>
    </location>
</feature>
<dbReference type="CDD" id="cd20070">
    <property type="entry name" value="5TM_YidC_Alb3"/>
    <property type="match status" value="1"/>
</dbReference>
<accession>A0A448YUA2</accession>
<comment type="similarity">
    <text evidence="5">Belongs to the OXA1/ALB3/YidC family.</text>
</comment>
<evidence type="ECO:0000256" key="2">
    <source>
        <dbReference type="ARBA" id="ARBA00022692"/>
    </source>
</evidence>
<dbReference type="InterPro" id="IPR047196">
    <property type="entry name" value="YidC_ALB_C"/>
</dbReference>
<evidence type="ECO:0000313" key="9">
    <source>
        <dbReference type="EMBL" id="VEU33358.1"/>
    </source>
</evidence>